<organism evidence="10 11">
    <name type="scientific">Eutrema salsugineum</name>
    <name type="common">Saltwater cress</name>
    <name type="synonym">Sisymbrium salsugineum</name>
    <dbReference type="NCBI Taxonomy" id="72664"/>
    <lineage>
        <taxon>Eukaryota</taxon>
        <taxon>Viridiplantae</taxon>
        <taxon>Streptophyta</taxon>
        <taxon>Embryophyta</taxon>
        <taxon>Tracheophyta</taxon>
        <taxon>Spermatophyta</taxon>
        <taxon>Magnoliopsida</taxon>
        <taxon>eudicotyledons</taxon>
        <taxon>Gunneridae</taxon>
        <taxon>Pentapetalae</taxon>
        <taxon>rosids</taxon>
        <taxon>malvids</taxon>
        <taxon>Brassicales</taxon>
        <taxon>Brassicaceae</taxon>
        <taxon>Eutremeae</taxon>
        <taxon>Eutrema</taxon>
    </lineage>
</organism>
<feature type="domain" description="RING-type" evidence="9">
    <location>
        <begin position="152"/>
        <end position="193"/>
    </location>
</feature>
<evidence type="ECO:0000313" key="11">
    <source>
        <dbReference type="Proteomes" id="UP000030689"/>
    </source>
</evidence>
<dbReference type="eggNOG" id="KOG0800">
    <property type="taxonomic scope" value="Eukaryota"/>
</dbReference>
<comment type="catalytic activity">
    <reaction evidence="1">
        <text>S-ubiquitinyl-[E2 ubiquitin-conjugating enzyme]-L-cysteine + [acceptor protein]-L-lysine = [E2 ubiquitin-conjugating enzyme]-L-cysteine + N(6)-ubiquitinyl-[acceptor protein]-L-lysine.</text>
        <dbReference type="EC" id="2.3.2.27"/>
    </reaction>
</comment>
<evidence type="ECO:0000256" key="7">
    <source>
        <dbReference type="ARBA" id="ARBA00022833"/>
    </source>
</evidence>
<dbReference type="GO" id="GO:0008270">
    <property type="term" value="F:zinc ion binding"/>
    <property type="evidence" value="ECO:0007669"/>
    <property type="project" value="UniProtKB-KW"/>
</dbReference>
<dbReference type="EC" id="2.3.2.27" evidence="2"/>
<keyword evidence="5 8" id="KW-0863">Zinc-finger</keyword>
<reference evidence="10 11" key="1">
    <citation type="journal article" date="2013" name="Front. Plant Sci.">
        <title>The Reference Genome of the Halophytic Plant Eutrema salsugineum.</title>
        <authorList>
            <person name="Yang R."/>
            <person name="Jarvis D.E."/>
            <person name="Chen H."/>
            <person name="Beilstein M.A."/>
            <person name="Grimwood J."/>
            <person name="Jenkins J."/>
            <person name="Shu S."/>
            <person name="Prochnik S."/>
            <person name="Xin M."/>
            <person name="Ma C."/>
            <person name="Schmutz J."/>
            <person name="Wing R.A."/>
            <person name="Mitchell-Olds T."/>
            <person name="Schumaker K.S."/>
            <person name="Wang X."/>
        </authorList>
    </citation>
    <scope>NUCLEOTIDE SEQUENCE [LARGE SCALE GENOMIC DNA]</scope>
</reference>
<evidence type="ECO:0000256" key="1">
    <source>
        <dbReference type="ARBA" id="ARBA00000900"/>
    </source>
</evidence>
<sequence length="197" mass="22833">MDQNGDSLPRSDSAFSFQRLLCGDDWHRWDTFPTVDVSANSSDPTTEMNHDVPTIESDPLLMELTREEAVEQWLQSLPNEQFDILSEEENIDLSSDEHTFTYEFIDAKFFRKEFLELGDQIGNVCTGLDVESIDRNLSQRKYEECCGETEKCVICLCEFKYNDDVSKLGCGHEFHFECIKQWLMIKNMCPLCKQNAL</sequence>
<keyword evidence="11" id="KW-1185">Reference proteome</keyword>
<dbReference type="Proteomes" id="UP000030689">
    <property type="component" value="Unassembled WGS sequence"/>
</dbReference>
<evidence type="ECO:0000256" key="8">
    <source>
        <dbReference type="PROSITE-ProRule" id="PRU00175"/>
    </source>
</evidence>
<proteinExistence type="predicted"/>
<dbReference type="Gramene" id="ESQ31196">
    <property type="protein sequence ID" value="ESQ31196"/>
    <property type="gene ID" value="EUTSA_v10005473mg"/>
</dbReference>
<dbReference type="SMART" id="SM00184">
    <property type="entry name" value="RING"/>
    <property type="match status" value="1"/>
</dbReference>
<dbReference type="SUPFAM" id="SSF57850">
    <property type="entry name" value="RING/U-box"/>
    <property type="match status" value="1"/>
</dbReference>
<evidence type="ECO:0000256" key="2">
    <source>
        <dbReference type="ARBA" id="ARBA00012483"/>
    </source>
</evidence>
<dbReference type="Pfam" id="PF13639">
    <property type="entry name" value="zf-RING_2"/>
    <property type="match status" value="1"/>
</dbReference>
<evidence type="ECO:0000256" key="5">
    <source>
        <dbReference type="ARBA" id="ARBA00022771"/>
    </source>
</evidence>
<evidence type="ECO:0000259" key="9">
    <source>
        <dbReference type="PROSITE" id="PS50089"/>
    </source>
</evidence>
<protein>
    <recommendedName>
        <fullName evidence="2">RING-type E3 ubiquitin transferase</fullName>
        <ecNumber evidence="2">2.3.2.27</ecNumber>
    </recommendedName>
</protein>
<dbReference type="PANTHER" id="PTHR22937">
    <property type="entry name" value="E3 UBIQUITIN-PROTEIN LIGASE RNF165"/>
    <property type="match status" value="1"/>
</dbReference>
<evidence type="ECO:0000256" key="6">
    <source>
        <dbReference type="ARBA" id="ARBA00022786"/>
    </source>
</evidence>
<name>V4MIM2_EUTSA</name>
<dbReference type="InterPro" id="IPR045191">
    <property type="entry name" value="MBR1/2-like"/>
</dbReference>
<evidence type="ECO:0000256" key="4">
    <source>
        <dbReference type="ARBA" id="ARBA00022723"/>
    </source>
</evidence>
<dbReference type="EMBL" id="KI517748">
    <property type="protein sequence ID" value="ESQ31196.1"/>
    <property type="molecule type" value="Genomic_DNA"/>
</dbReference>
<gene>
    <name evidence="10" type="ORF">EUTSA_v10005473mg</name>
</gene>
<accession>V4MIM2</accession>
<dbReference type="InterPro" id="IPR013083">
    <property type="entry name" value="Znf_RING/FYVE/PHD"/>
</dbReference>
<keyword evidence="7" id="KW-0862">Zinc</keyword>
<dbReference type="PANTHER" id="PTHR22937:SF192">
    <property type="entry name" value="RING-TYPE E3 UBIQUITIN TRANSFERASE"/>
    <property type="match status" value="1"/>
</dbReference>
<dbReference type="Gene3D" id="3.30.40.10">
    <property type="entry name" value="Zinc/RING finger domain, C3HC4 (zinc finger)"/>
    <property type="match status" value="1"/>
</dbReference>
<dbReference type="KEGG" id="eus:EUTSA_v10005473mg"/>
<dbReference type="PROSITE" id="PS50089">
    <property type="entry name" value="ZF_RING_2"/>
    <property type="match status" value="1"/>
</dbReference>
<dbReference type="InterPro" id="IPR001841">
    <property type="entry name" value="Znf_RING"/>
</dbReference>
<dbReference type="GO" id="GO:0061630">
    <property type="term" value="F:ubiquitin protein ligase activity"/>
    <property type="evidence" value="ECO:0007669"/>
    <property type="project" value="UniProtKB-EC"/>
</dbReference>
<keyword evidence="4" id="KW-0479">Metal-binding</keyword>
<dbReference type="OMA" id="YEKRSDD"/>
<keyword evidence="3" id="KW-0808">Transferase</keyword>
<evidence type="ECO:0000256" key="3">
    <source>
        <dbReference type="ARBA" id="ARBA00022679"/>
    </source>
</evidence>
<keyword evidence="6" id="KW-0833">Ubl conjugation pathway</keyword>
<evidence type="ECO:0000313" key="10">
    <source>
        <dbReference type="EMBL" id="ESQ31196.1"/>
    </source>
</evidence>
<dbReference type="AlphaFoldDB" id="V4MIM2"/>